<evidence type="ECO:0000313" key="3">
    <source>
        <dbReference type="Proteomes" id="UP001176471"/>
    </source>
</evidence>
<keyword evidence="3" id="KW-1185">Reference proteome</keyword>
<dbReference type="RefSeq" id="WP_304535951.1">
    <property type="nucleotide sequence ID" value="NZ_JAUQOM010000004.1"/>
</dbReference>
<dbReference type="Proteomes" id="UP001176471">
    <property type="component" value="Unassembled WGS sequence"/>
</dbReference>
<protein>
    <submittedName>
        <fullName evidence="2">VOC family protein</fullName>
    </submittedName>
</protein>
<dbReference type="Gene3D" id="3.10.180.10">
    <property type="entry name" value="2,3-Dihydroxybiphenyl 1,2-Dioxygenase, domain 1"/>
    <property type="match status" value="1"/>
</dbReference>
<name>A0ABT8ZPT8_9SPHN</name>
<dbReference type="EMBL" id="JAUQOM010000004">
    <property type="protein sequence ID" value="MDO7835526.1"/>
    <property type="molecule type" value="Genomic_DNA"/>
</dbReference>
<evidence type="ECO:0000313" key="2">
    <source>
        <dbReference type="EMBL" id="MDO7835526.1"/>
    </source>
</evidence>
<dbReference type="InterPro" id="IPR037523">
    <property type="entry name" value="VOC_core"/>
</dbReference>
<dbReference type="PANTHER" id="PTHR21366">
    <property type="entry name" value="GLYOXALASE FAMILY PROTEIN"/>
    <property type="match status" value="1"/>
</dbReference>
<sequence>MSQADISPVRVAAIAHIVLFVKDPEASARWYCDILNMTITARAGDGPYKGGIFLSFGVHDHDIALFKSENADDKGREFEHVGLRLATDSADDLRRIYAFFLDKGVNIAEVLDHGVSTGIYFHDPDGHMLEVFHQRVSPDKGAAIAELRSNEGQADPVVLDPLRG</sequence>
<dbReference type="PROSITE" id="PS51819">
    <property type="entry name" value="VOC"/>
    <property type="match status" value="1"/>
</dbReference>
<dbReference type="PANTHER" id="PTHR21366:SF14">
    <property type="entry name" value="GLYOXALASE DOMAIN-CONTAINING PROTEIN 5"/>
    <property type="match status" value="1"/>
</dbReference>
<dbReference type="InterPro" id="IPR050383">
    <property type="entry name" value="GlyoxalaseI/FosfomycinResist"/>
</dbReference>
<gene>
    <name evidence="2" type="ORF">Q4610_10780</name>
</gene>
<comment type="caution">
    <text evidence="2">The sequence shown here is derived from an EMBL/GenBank/DDBJ whole genome shotgun (WGS) entry which is preliminary data.</text>
</comment>
<accession>A0ABT8ZPT8</accession>
<dbReference type="InterPro" id="IPR004360">
    <property type="entry name" value="Glyas_Fos-R_dOase_dom"/>
</dbReference>
<evidence type="ECO:0000259" key="1">
    <source>
        <dbReference type="PROSITE" id="PS51819"/>
    </source>
</evidence>
<proteinExistence type="predicted"/>
<reference evidence="2" key="1">
    <citation type="submission" date="2023-07" db="EMBL/GenBank/DDBJ databases">
        <title>Bacterial whole genome sequence for Sphingobium sp. HBC34.</title>
        <authorList>
            <person name="Le V."/>
            <person name="Ko S.-R."/>
            <person name="Ahn C.-Y."/>
            <person name="Oh H.-M."/>
        </authorList>
    </citation>
    <scope>NUCLEOTIDE SEQUENCE</scope>
    <source>
        <strain evidence="2">HBC34</strain>
    </source>
</reference>
<dbReference type="Pfam" id="PF00903">
    <property type="entry name" value="Glyoxalase"/>
    <property type="match status" value="1"/>
</dbReference>
<feature type="domain" description="VOC" evidence="1">
    <location>
        <begin position="13"/>
        <end position="134"/>
    </location>
</feature>
<dbReference type="SUPFAM" id="SSF54593">
    <property type="entry name" value="Glyoxalase/Bleomycin resistance protein/Dihydroxybiphenyl dioxygenase"/>
    <property type="match status" value="1"/>
</dbReference>
<organism evidence="2 3">
    <name type="scientific">Sphingobium cyanobacteriorum</name>
    <dbReference type="NCBI Taxonomy" id="3063954"/>
    <lineage>
        <taxon>Bacteria</taxon>
        <taxon>Pseudomonadati</taxon>
        <taxon>Pseudomonadota</taxon>
        <taxon>Alphaproteobacteria</taxon>
        <taxon>Sphingomonadales</taxon>
        <taxon>Sphingomonadaceae</taxon>
        <taxon>Sphingobium</taxon>
    </lineage>
</organism>
<dbReference type="InterPro" id="IPR029068">
    <property type="entry name" value="Glyas_Bleomycin-R_OHBP_Dase"/>
</dbReference>